<name>A0A7J7ZK19_PIPKU</name>
<keyword evidence="3" id="KW-1185">Reference proteome</keyword>
<reference evidence="2 3" key="1">
    <citation type="journal article" date="2020" name="Nature">
        <title>Six reference-quality genomes reveal evolution of bat adaptations.</title>
        <authorList>
            <person name="Jebb D."/>
            <person name="Huang Z."/>
            <person name="Pippel M."/>
            <person name="Hughes G.M."/>
            <person name="Lavrichenko K."/>
            <person name="Devanna P."/>
            <person name="Winkler S."/>
            <person name="Jermiin L.S."/>
            <person name="Skirmuntt E.C."/>
            <person name="Katzourakis A."/>
            <person name="Burkitt-Gray L."/>
            <person name="Ray D.A."/>
            <person name="Sullivan K.A.M."/>
            <person name="Roscito J.G."/>
            <person name="Kirilenko B.M."/>
            <person name="Davalos L.M."/>
            <person name="Corthals A.P."/>
            <person name="Power M.L."/>
            <person name="Jones G."/>
            <person name="Ransome R.D."/>
            <person name="Dechmann D.K.N."/>
            <person name="Locatelli A.G."/>
            <person name="Puechmaille S.J."/>
            <person name="Fedrigo O."/>
            <person name="Jarvis E.D."/>
            <person name="Hiller M."/>
            <person name="Vernes S.C."/>
            <person name="Myers E.W."/>
            <person name="Teeling E.C."/>
        </authorList>
    </citation>
    <scope>NUCLEOTIDE SEQUENCE [LARGE SCALE GENOMIC DNA]</scope>
    <source>
        <strain evidence="2">MPipKuh1</strain>
        <tissue evidence="2">Flight muscle</tissue>
    </source>
</reference>
<dbReference type="Proteomes" id="UP000558488">
    <property type="component" value="Unassembled WGS sequence"/>
</dbReference>
<dbReference type="EMBL" id="JACAGB010000003">
    <property type="protein sequence ID" value="KAF6374296.1"/>
    <property type="molecule type" value="Genomic_DNA"/>
</dbReference>
<evidence type="ECO:0000313" key="2">
    <source>
        <dbReference type="EMBL" id="KAF6374296.1"/>
    </source>
</evidence>
<organism evidence="2 3">
    <name type="scientific">Pipistrellus kuhlii</name>
    <name type="common">Kuhl's pipistrelle</name>
    <dbReference type="NCBI Taxonomy" id="59472"/>
    <lineage>
        <taxon>Eukaryota</taxon>
        <taxon>Metazoa</taxon>
        <taxon>Chordata</taxon>
        <taxon>Craniata</taxon>
        <taxon>Vertebrata</taxon>
        <taxon>Euteleostomi</taxon>
        <taxon>Mammalia</taxon>
        <taxon>Eutheria</taxon>
        <taxon>Laurasiatheria</taxon>
        <taxon>Chiroptera</taxon>
        <taxon>Yangochiroptera</taxon>
        <taxon>Vespertilionidae</taxon>
        <taxon>Pipistrellus</taxon>
    </lineage>
</organism>
<proteinExistence type="predicted"/>
<comment type="caution">
    <text evidence="2">The sequence shown here is derived from an EMBL/GenBank/DDBJ whole genome shotgun (WGS) entry which is preliminary data.</text>
</comment>
<sequence>MQKNPEKGSRPGICTPVQQLATPPAQSETHKGATICDDLSVVAKVRGAAATRPSQKILKCVGHEASIVSLRHKGVLWSHSLKAHKAEGTEQSGSLIMVLVEANEDMVSMQLLLCKLELRSCLCFPGQSTTWDLNVEAAAAQHCSLDICEPSLDIENSHLVIFYYYFLKIYFIDFLQRGR</sequence>
<protein>
    <submittedName>
        <fullName evidence="2">Uncharacterized protein</fullName>
    </submittedName>
</protein>
<evidence type="ECO:0000313" key="3">
    <source>
        <dbReference type="Proteomes" id="UP000558488"/>
    </source>
</evidence>
<dbReference type="AlphaFoldDB" id="A0A7J7ZK19"/>
<feature type="compositionally biased region" description="Polar residues" evidence="1">
    <location>
        <begin position="16"/>
        <end position="27"/>
    </location>
</feature>
<accession>A0A7J7ZK19</accession>
<gene>
    <name evidence="2" type="ORF">mPipKuh1_009519</name>
</gene>
<feature type="region of interest" description="Disordered" evidence="1">
    <location>
        <begin position="1"/>
        <end position="30"/>
    </location>
</feature>
<evidence type="ECO:0000256" key="1">
    <source>
        <dbReference type="SAM" id="MobiDB-lite"/>
    </source>
</evidence>